<dbReference type="Proteomes" id="UP000247465">
    <property type="component" value="Chromosome"/>
</dbReference>
<evidence type="ECO:0000256" key="12">
    <source>
        <dbReference type="PIRSR" id="PIRSR611863-3"/>
    </source>
</evidence>
<gene>
    <name evidence="13" type="ORF">DF168_00048</name>
</gene>
<name>A0A2Z4ADH2_9BACT</name>
<organism evidence="13 14">
    <name type="scientific">Candidatus Moanibacter tarae</name>
    <dbReference type="NCBI Taxonomy" id="2200854"/>
    <lineage>
        <taxon>Bacteria</taxon>
        <taxon>Pseudomonadati</taxon>
        <taxon>Verrucomicrobiota</taxon>
        <taxon>Opitutia</taxon>
        <taxon>Puniceicoccales</taxon>
        <taxon>Puniceicoccales incertae sedis</taxon>
        <taxon>Candidatus Moanibacter</taxon>
    </lineage>
</organism>
<protein>
    <recommendedName>
        <fullName evidence="2">phosphoserine phosphatase</fullName>
        <ecNumber evidence="2">3.1.3.3</ecNumber>
    </recommendedName>
</protein>
<dbReference type="PANTHER" id="PTHR43344:SF2">
    <property type="entry name" value="PHOSPHOSERINE PHOSPHATASE"/>
    <property type="match status" value="1"/>
</dbReference>
<feature type="active site" description="Proton donor" evidence="10">
    <location>
        <position position="9"/>
    </location>
</feature>
<dbReference type="InterPro" id="IPR050582">
    <property type="entry name" value="HAD-like_SerB"/>
</dbReference>
<dbReference type="KEGG" id="mtar:DF168_00048"/>
<comment type="pathway">
    <text evidence="1">Amino-acid biosynthesis; L-serine biosynthesis; L-serine from 3-phospho-D-glycerate: step 3/3.</text>
</comment>
<dbReference type="GO" id="GO:0036424">
    <property type="term" value="F:L-phosphoserine phosphatase activity"/>
    <property type="evidence" value="ECO:0007669"/>
    <property type="project" value="TreeGrafter"/>
</dbReference>
<accession>A0A2Z4ADH2</accession>
<dbReference type="GO" id="GO:0006564">
    <property type="term" value="P:L-serine biosynthetic process"/>
    <property type="evidence" value="ECO:0007669"/>
    <property type="project" value="UniProtKB-KW"/>
</dbReference>
<reference evidence="13 14" key="1">
    <citation type="submission" date="2018-06" db="EMBL/GenBank/DDBJ databases">
        <title>Draft Genome Sequence of a Novel Marine Bacterium Related to the Verrucomicrobia.</title>
        <authorList>
            <person name="Vosseberg J."/>
            <person name="Martijn J."/>
            <person name="Ettema T.J.G."/>
        </authorList>
    </citation>
    <scope>NUCLEOTIDE SEQUENCE [LARGE SCALE GENOMIC DNA]</scope>
    <source>
        <strain evidence="13">TARA_B100001123</strain>
    </source>
</reference>
<feature type="binding site" evidence="11">
    <location>
        <position position="133"/>
    </location>
    <ligand>
        <name>substrate</name>
    </ligand>
</feature>
<dbReference type="InterPro" id="IPR023214">
    <property type="entry name" value="HAD_sf"/>
</dbReference>
<evidence type="ECO:0000256" key="7">
    <source>
        <dbReference type="ARBA" id="ARBA00023299"/>
    </source>
</evidence>
<dbReference type="InterPro" id="IPR011863">
    <property type="entry name" value="HSK-PSP"/>
</dbReference>
<comment type="cofactor">
    <cofactor evidence="12">
        <name>Mg(2+)</name>
        <dbReference type="ChEBI" id="CHEBI:18420"/>
    </cofactor>
    <text evidence="12">Binds 1 Mg(2+) ion per subunit.</text>
</comment>
<evidence type="ECO:0000256" key="9">
    <source>
        <dbReference type="ARBA" id="ARBA00048523"/>
    </source>
</evidence>
<dbReference type="NCBIfam" id="NF010109">
    <property type="entry name" value="PRK13582.1"/>
    <property type="match status" value="1"/>
</dbReference>
<keyword evidence="3" id="KW-0028">Amino-acid biosynthesis</keyword>
<dbReference type="SUPFAM" id="SSF56784">
    <property type="entry name" value="HAD-like"/>
    <property type="match status" value="1"/>
</dbReference>
<evidence type="ECO:0000256" key="10">
    <source>
        <dbReference type="PIRSR" id="PIRSR611863-1"/>
    </source>
</evidence>
<evidence type="ECO:0000256" key="11">
    <source>
        <dbReference type="PIRSR" id="PIRSR611863-2"/>
    </source>
</evidence>
<dbReference type="Pfam" id="PF00702">
    <property type="entry name" value="Hydrolase"/>
    <property type="match status" value="1"/>
</dbReference>
<keyword evidence="4" id="KW-0479">Metal-binding</keyword>
<dbReference type="EMBL" id="CP029803">
    <property type="protein sequence ID" value="AWT58876.1"/>
    <property type="molecule type" value="Genomic_DNA"/>
</dbReference>
<dbReference type="Gene3D" id="3.40.50.1000">
    <property type="entry name" value="HAD superfamily/HAD-like"/>
    <property type="match status" value="1"/>
</dbReference>
<evidence type="ECO:0000256" key="6">
    <source>
        <dbReference type="ARBA" id="ARBA00022842"/>
    </source>
</evidence>
<proteinExistence type="predicted"/>
<evidence type="ECO:0000256" key="8">
    <source>
        <dbReference type="ARBA" id="ARBA00048138"/>
    </source>
</evidence>
<dbReference type="GO" id="GO:0005737">
    <property type="term" value="C:cytoplasm"/>
    <property type="evidence" value="ECO:0007669"/>
    <property type="project" value="TreeGrafter"/>
</dbReference>
<evidence type="ECO:0000256" key="1">
    <source>
        <dbReference type="ARBA" id="ARBA00005135"/>
    </source>
</evidence>
<feature type="binding site" evidence="11">
    <location>
        <position position="155"/>
    </location>
    <ligand>
        <name>substrate</name>
    </ligand>
</feature>
<comment type="catalytic activity">
    <reaction evidence="9">
        <text>O-phospho-D-serine + H2O = D-serine + phosphate</text>
        <dbReference type="Rhea" id="RHEA:24873"/>
        <dbReference type="ChEBI" id="CHEBI:15377"/>
        <dbReference type="ChEBI" id="CHEBI:35247"/>
        <dbReference type="ChEBI" id="CHEBI:43474"/>
        <dbReference type="ChEBI" id="CHEBI:58680"/>
        <dbReference type="EC" id="3.1.3.3"/>
    </reaction>
</comment>
<feature type="binding site" evidence="12">
    <location>
        <position position="152"/>
    </location>
    <ligand>
        <name>Mg(2+)</name>
        <dbReference type="ChEBI" id="CHEBI:18420"/>
    </ligand>
</feature>
<evidence type="ECO:0000256" key="4">
    <source>
        <dbReference type="ARBA" id="ARBA00022723"/>
    </source>
</evidence>
<feature type="binding site" evidence="11">
    <location>
        <begin position="90"/>
        <end position="91"/>
    </location>
    <ligand>
        <name>substrate</name>
    </ligand>
</feature>
<keyword evidence="7" id="KW-0718">Serine biosynthesis</keyword>
<evidence type="ECO:0000313" key="14">
    <source>
        <dbReference type="Proteomes" id="UP000247465"/>
    </source>
</evidence>
<evidence type="ECO:0000256" key="2">
    <source>
        <dbReference type="ARBA" id="ARBA00012640"/>
    </source>
</evidence>
<feature type="binding site" evidence="12">
    <location>
        <position position="7"/>
    </location>
    <ligand>
        <name>Mg(2+)</name>
        <dbReference type="ChEBI" id="CHEBI:18420"/>
    </ligand>
</feature>
<dbReference type="InterPro" id="IPR036412">
    <property type="entry name" value="HAD-like_sf"/>
</dbReference>
<feature type="binding site" evidence="11">
    <location>
        <position position="46"/>
    </location>
    <ligand>
        <name>substrate</name>
    </ligand>
</feature>
<dbReference type="NCBIfam" id="TIGR01488">
    <property type="entry name" value="HAD-SF-IB"/>
    <property type="match status" value="1"/>
</dbReference>
<dbReference type="AlphaFoldDB" id="A0A2Z4ADH2"/>
<evidence type="ECO:0000313" key="13">
    <source>
        <dbReference type="EMBL" id="AWT58876.1"/>
    </source>
</evidence>
<evidence type="ECO:0000256" key="3">
    <source>
        <dbReference type="ARBA" id="ARBA00022605"/>
    </source>
</evidence>
<evidence type="ECO:0000256" key="5">
    <source>
        <dbReference type="ARBA" id="ARBA00022801"/>
    </source>
</evidence>
<keyword evidence="6" id="KW-0460">Magnesium</keyword>
<feature type="binding site" evidence="11">
    <location>
        <position position="15"/>
    </location>
    <ligand>
        <name>substrate</name>
    </ligand>
</feature>
<feature type="binding site" evidence="12">
    <location>
        <position position="9"/>
    </location>
    <ligand>
        <name>Mg(2+)</name>
        <dbReference type="ChEBI" id="CHEBI:18420"/>
    </ligand>
</feature>
<dbReference type="EC" id="3.1.3.3" evidence="2"/>
<comment type="catalytic activity">
    <reaction evidence="8">
        <text>O-phospho-L-serine + H2O = L-serine + phosphate</text>
        <dbReference type="Rhea" id="RHEA:21208"/>
        <dbReference type="ChEBI" id="CHEBI:15377"/>
        <dbReference type="ChEBI" id="CHEBI:33384"/>
        <dbReference type="ChEBI" id="CHEBI:43474"/>
        <dbReference type="ChEBI" id="CHEBI:57524"/>
        <dbReference type="EC" id="3.1.3.3"/>
    </reaction>
</comment>
<dbReference type="GO" id="GO:0000287">
    <property type="term" value="F:magnesium ion binding"/>
    <property type="evidence" value="ECO:0007669"/>
    <property type="project" value="TreeGrafter"/>
</dbReference>
<keyword evidence="5 13" id="KW-0378">Hydrolase</keyword>
<dbReference type="NCBIfam" id="TIGR02137">
    <property type="entry name" value="HSK-PSP"/>
    <property type="match status" value="1"/>
</dbReference>
<dbReference type="PANTHER" id="PTHR43344">
    <property type="entry name" value="PHOSPHOSERINE PHOSPHATASE"/>
    <property type="match status" value="1"/>
</dbReference>
<sequence length="200" mass="22839">MHLVCLDLEGVLLPEIWIAISDSTGIRELRCTTRDEPDYEKLMHSRLALLSKNNIGIEDIRKIIETLDPLPGAVEFTQWLVSKTRLIILSDTFIEFADPLLEKLGFPTLFCHSLVINSKGKIVDYKLRQNDHKQRTVEALKKLNFTVIAAGDSYNDVQMLHTADHGILFCPPDSLIKKHTEYPVAKDHTALREFIDKFLV</sequence>
<dbReference type="Gene3D" id="3.90.1470.10">
    <property type="entry name" value="thrh gene product, domain 2"/>
    <property type="match status" value="1"/>
</dbReference>
<feature type="active site" description="Nucleophile" evidence="10">
    <location>
        <position position="7"/>
    </location>
</feature>